<dbReference type="InterPro" id="IPR036061">
    <property type="entry name" value="CheW-like_dom_sf"/>
</dbReference>
<evidence type="ECO:0000313" key="5">
    <source>
        <dbReference type="EMBL" id="NDY43222.1"/>
    </source>
</evidence>
<accession>A0A6N9TPM1</accession>
<dbReference type="AlphaFoldDB" id="A0A6N9TPM1"/>
<evidence type="ECO:0000256" key="2">
    <source>
        <dbReference type="ARBA" id="ARBA00021483"/>
    </source>
</evidence>
<protein>
    <recommendedName>
        <fullName evidence="2">Chemotaxis protein CheW</fullName>
    </recommendedName>
</protein>
<dbReference type="InterPro" id="IPR002545">
    <property type="entry name" value="CheW-lke_dom"/>
</dbReference>
<organism evidence="5 6">
    <name type="scientific">Dissulfurirhabdus thermomarina</name>
    <dbReference type="NCBI Taxonomy" id="1765737"/>
    <lineage>
        <taxon>Bacteria</taxon>
        <taxon>Deltaproteobacteria</taxon>
        <taxon>Dissulfurirhabdaceae</taxon>
        <taxon>Dissulfurirhabdus</taxon>
    </lineage>
</organism>
<evidence type="ECO:0000259" key="4">
    <source>
        <dbReference type="PROSITE" id="PS50851"/>
    </source>
</evidence>
<reference evidence="5 6" key="1">
    <citation type="submission" date="2020-02" db="EMBL/GenBank/DDBJ databases">
        <title>Comparative genomics of sulfur disproportionating microorganisms.</title>
        <authorList>
            <person name="Ward L.M."/>
            <person name="Bertran E."/>
            <person name="Johnston D.T."/>
        </authorList>
    </citation>
    <scope>NUCLEOTIDE SEQUENCE [LARGE SCALE GENOMIC DNA]</scope>
    <source>
        <strain evidence="5 6">DSM 100025</strain>
    </source>
</reference>
<keyword evidence="3" id="KW-0963">Cytoplasm</keyword>
<dbReference type="SMART" id="SM00260">
    <property type="entry name" value="CheW"/>
    <property type="match status" value="1"/>
</dbReference>
<dbReference type="RefSeq" id="WP_163299334.1">
    <property type="nucleotide sequence ID" value="NZ_JAAGRR010000134.1"/>
</dbReference>
<dbReference type="Gene3D" id="2.40.50.180">
    <property type="entry name" value="CheA-289, Domain 4"/>
    <property type="match status" value="1"/>
</dbReference>
<dbReference type="EMBL" id="JAAGRR010000134">
    <property type="protein sequence ID" value="NDY43222.1"/>
    <property type="molecule type" value="Genomic_DNA"/>
</dbReference>
<sequence>MNTGMEEAGRIPVDPCWQRVGTWAPGGPTCPELAEAIHCRNCEAFARAARILLDRPLDPDRVAEVTRDLAEEAREIARGDRSALVFRVGPEWIGIPAAFVSEVTAMAPIHSVPRRRNRVFRGIVNVRGRLEVCVSLGGLLGVERQKEEDREVDRLVVATWNGESFVFPVSQVRGILRYWESDLRRVPDTVGHSREVYTRGLIPAEGGDVALLDWELVFRGFRKSLT</sequence>
<comment type="subcellular location">
    <subcellularLocation>
        <location evidence="1">Cytoplasm</location>
    </subcellularLocation>
</comment>
<dbReference type="GO" id="GO:0005829">
    <property type="term" value="C:cytosol"/>
    <property type="evidence" value="ECO:0007669"/>
    <property type="project" value="TreeGrafter"/>
</dbReference>
<dbReference type="PROSITE" id="PS50851">
    <property type="entry name" value="CHEW"/>
    <property type="match status" value="1"/>
</dbReference>
<comment type="caution">
    <text evidence="5">The sequence shown here is derived from an EMBL/GenBank/DDBJ whole genome shotgun (WGS) entry which is preliminary data.</text>
</comment>
<dbReference type="GO" id="GO:0006935">
    <property type="term" value="P:chemotaxis"/>
    <property type="evidence" value="ECO:0007669"/>
    <property type="project" value="InterPro"/>
</dbReference>
<keyword evidence="6" id="KW-1185">Reference proteome</keyword>
<evidence type="ECO:0000256" key="1">
    <source>
        <dbReference type="ARBA" id="ARBA00004496"/>
    </source>
</evidence>
<feature type="domain" description="CheW-like" evidence="4">
    <location>
        <begin position="80"/>
        <end position="223"/>
    </location>
</feature>
<proteinExistence type="predicted"/>
<dbReference type="Proteomes" id="UP000469346">
    <property type="component" value="Unassembled WGS sequence"/>
</dbReference>
<dbReference type="PANTHER" id="PTHR22617">
    <property type="entry name" value="CHEMOTAXIS SENSOR HISTIDINE KINASE-RELATED"/>
    <property type="match status" value="1"/>
</dbReference>
<dbReference type="GO" id="GO:0007165">
    <property type="term" value="P:signal transduction"/>
    <property type="evidence" value="ECO:0007669"/>
    <property type="project" value="InterPro"/>
</dbReference>
<evidence type="ECO:0000313" key="6">
    <source>
        <dbReference type="Proteomes" id="UP000469346"/>
    </source>
</evidence>
<dbReference type="Pfam" id="PF01584">
    <property type="entry name" value="CheW"/>
    <property type="match status" value="1"/>
</dbReference>
<dbReference type="InterPro" id="IPR039315">
    <property type="entry name" value="CheW"/>
</dbReference>
<dbReference type="PANTHER" id="PTHR22617:SF45">
    <property type="entry name" value="CHEMOTAXIS PROTEIN CHEW"/>
    <property type="match status" value="1"/>
</dbReference>
<gene>
    <name evidence="5" type="ORF">G3N55_10260</name>
</gene>
<evidence type="ECO:0000256" key="3">
    <source>
        <dbReference type="ARBA" id="ARBA00022490"/>
    </source>
</evidence>
<dbReference type="SUPFAM" id="SSF50341">
    <property type="entry name" value="CheW-like"/>
    <property type="match status" value="1"/>
</dbReference>
<dbReference type="Gene3D" id="2.30.30.40">
    <property type="entry name" value="SH3 Domains"/>
    <property type="match status" value="1"/>
</dbReference>
<name>A0A6N9TPM1_DISTH</name>